<dbReference type="AlphaFoldDB" id="M9M032"/>
<dbReference type="InterPro" id="IPR053162">
    <property type="entry name" value="DnaD"/>
</dbReference>
<dbReference type="NCBIfam" id="TIGR01446">
    <property type="entry name" value="DnaD_dom"/>
    <property type="match status" value="1"/>
</dbReference>
<dbReference type="Proteomes" id="UP000029453">
    <property type="component" value="Unassembled WGS sequence"/>
</dbReference>
<dbReference type="EMBL" id="BALG01000068">
    <property type="protein sequence ID" value="GAC42054.1"/>
    <property type="molecule type" value="Genomic_DNA"/>
</dbReference>
<evidence type="ECO:0000313" key="5">
    <source>
        <dbReference type="Proteomes" id="UP000029453"/>
    </source>
</evidence>
<evidence type="ECO:0000259" key="3">
    <source>
        <dbReference type="Pfam" id="PF21984"/>
    </source>
</evidence>
<dbReference type="InterPro" id="IPR036390">
    <property type="entry name" value="WH_DNA-bd_sf"/>
</dbReference>
<dbReference type="Gene3D" id="1.10.10.10">
    <property type="entry name" value="Winged helix-like DNA-binding domain superfamily/Winged helix DNA-binding domain"/>
    <property type="match status" value="1"/>
</dbReference>
<proteinExistence type="inferred from homology"/>
<sequence>MSVDGFRTFAKGLALGLQSGSISVPYHLLRYYRQWKLSDSDVMLLIHLIGFKQQEMKEFPTIDELQERMGAAPDAVIKSLQKLMKEGFLSIDDNIDPVTDVQYEQYNLTGLWEKLALAAAEEIRAERQRLRASAPLSDADSPNLFQIFEKEFGRPLSPMECETIAGWIDEDRYPEELILLALKEAVFAGKVYFRYIDRILLEWSRNRVHTIEAAKAYTQRFRSSGKMRIPPDNGS</sequence>
<dbReference type="OrthoDB" id="9770238at2"/>
<keyword evidence="5" id="KW-1185">Reference proteome</keyword>
<evidence type="ECO:0000256" key="1">
    <source>
        <dbReference type="ARBA" id="ARBA00093462"/>
    </source>
</evidence>
<dbReference type="InterPro" id="IPR006343">
    <property type="entry name" value="DnaB/C_C"/>
</dbReference>
<comment type="similarity">
    <text evidence="1">Belongs to the DnaB/DnaD family.</text>
</comment>
<gene>
    <name evidence="4" type="ORF">PPOP_1411</name>
</gene>
<dbReference type="SUPFAM" id="SSF158499">
    <property type="entry name" value="DnaD domain-like"/>
    <property type="match status" value="1"/>
</dbReference>
<dbReference type="RefSeq" id="WP_006285443.1">
    <property type="nucleotide sequence ID" value="NZ_BALG01000068.1"/>
</dbReference>
<dbReference type="PANTHER" id="PTHR37293:SF6">
    <property type="entry name" value="DNA REPLICATION PROTEIN DNAD"/>
    <property type="match status" value="1"/>
</dbReference>
<protein>
    <submittedName>
        <fullName evidence="4">Putative primosome component</fullName>
    </submittedName>
</protein>
<comment type="caution">
    <text evidence="4">The sequence shown here is derived from an EMBL/GenBank/DDBJ whole genome shotgun (WGS) entry which is preliminary data.</text>
</comment>
<feature type="domain" description="DnaD N-terminal" evidence="3">
    <location>
        <begin position="24"/>
        <end position="120"/>
    </location>
</feature>
<dbReference type="Pfam" id="PF07261">
    <property type="entry name" value="DnaB_2"/>
    <property type="match status" value="1"/>
</dbReference>
<name>M9M032_PAEPP</name>
<accession>M9M032</accession>
<organism evidence="4 5">
    <name type="scientific">Paenibacillus popilliae ATCC 14706</name>
    <dbReference type="NCBI Taxonomy" id="1212764"/>
    <lineage>
        <taxon>Bacteria</taxon>
        <taxon>Bacillati</taxon>
        <taxon>Bacillota</taxon>
        <taxon>Bacilli</taxon>
        <taxon>Bacillales</taxon>
        <taxon>Paenibacillaceae</taxon>
        <taxon>Paenibacillus</taxon>
    </lineage>
</organism>
<dbReference type="SUPFAM" id="SSF46785">
    <property type="entry name" value="Winged helix' DNA-binding domain"/>
    <property type="match status" value="1"/>
</dbReference>
<dbReference type="Gene3D" id="1.10.10.630">
    <property type="entry name" value="DnaD domain-like"/>
    <property type="match status" value="1"/>
</dbReference>
<dbReference type="InterPro" id="IPR053843">
    <property type="entry name" value="DnaD_N"/>
</dbReference>
<feature type="domain" description="DnaB/C C-terminal" evidence="2">
    <location>
        <begin position="145"/>
        <end position="217"/>
    </location>
</feature>
<dbReference type="Pfam" id="PF21984">
    <property type="entry name" value="DnaD_N"/>
    <property type="match status" value="1"/>
</dbReference>
<dbReference type="InterPro" id="IPR034829">
    <property type="entry name" value="DnaD-like_sf"/>
</dbReference>
<reference evidence="4 5" key="1">
    <citation type="submission" date="2012-10" db="EMBL/GenBank/DDBJ databases">
        <title>Draft Genome Sequence of Paenibacillus popilliae ATCC 14706T.</title>
        <authorList>
            <person name="Iiyama K."/>
            <person name="Mori K."/>
            <person name="Mon H."/>
            <person name="Chieda Y."/>
            <person name="Lee J.M."/>
            <person name="Kusakabe T."/>
            <person name="Tashiro K."/>
            <person name="Asano S."/>
            <person name="Yasunaga-Aoki C."/>
            <person name="Shimizu S."/>
        </authorList>
    </citation>
    <scope>NUCLEOTIDE SEQUENCE [LARGE SCALE GENOMIC DNA]</scope>
    <source>
        <strain evidence="4 5">ATCC 14706</strain>
    </source>
</reference>
<dbReference type="InterPro" id="IPR036388">
    <property type="entry name" value="WH-like_DNA-bd_sf"/>
</dbReference>
<dbReference type="PANTHER" id="PTHR37293">
    <property type="entry name" value="PHAGE REPLICATION PROTEIN-RELATED"/>
    <property type="match status" value="1"/>
</dbReference>
<evidence type="ECO:0000313" key="4">
    <source>
        <dbReference type="EMBL" id="GAC42054.1"/>
    </source>
</evidence>
<evidence type="ECO:0000259" key="2">
    <source>
        <dbReference type="Pfam" id="PF07261"/>
    </source>
</evidence>